<dbReference type="NCBIfam" id="NF005743">
    <property type="entry name" value="PRK07567.1"/>
    <property type="match status" value="1"/>
</dbReference>
<evidence type="ECO:0000313" key="2">
    <source>
        <dbReference type="EMBL" id="PPK95300.1"/>
    </source>
</evidence>
<name>A0A2S6IMD5_9ACTN</name>
<dbReference type="PANTHER" id="PTHR42695:SF5">
    <property type="entry name" value="GLUTAMINE AMIDOTRANSFERASE YLR126C-RELATED"/>
    <property type="match status" value="1"/>
</dbReference>
<keyword evidence="3" id="KW-1185">Reference proteome</keyword>
<dbReference type="InterPro" id="IPR017926">
    <property type="entry name" value="GATASE"/>
</dbReference>
<dbReference type="RefSeq" id="WP_104432678.1">
    <property type="nucleotide sequence ID" value="NZ_PTJD01000006.1"/>
</dbReference>
<dbReference type="Pfam" id="PF00117">
    <property type="entry name" value="GATase"/>
    <property type="match status" value="1"/>
</dbReference>
<proteinExistence type="predicted"/>
<comment type="caution">
    <text evidence="2">The sequence shown here is derived from an EMBL/GenBank/DDBJ whole genome shotgun (WGS) entry which is preliminary data.</text>
</comment>
<organism evidence="2 3">
    <name type="scientific">Kineococcus xinjiangensis</name>
    <dbReference type="NCBI Taxonomy" id="512762"/>
    <lineage>
        <taxon>Bacteria</taxon>
        <taxon>Bacillati</taxon>
        <taxon>Actinomycetota</taxon>
        <taxon>Actinomycetes</taxon>
        <taxon>Kineosporiales</taxon>
        <taxon>Kineosporiaceae</taxon>
        <taxon>Kineococcus</taxon>
    </lineage>
</organism>
<dbReference type="PANTHER" id="PTHR42695">
    <property type="entry name" value="GLUTAMINE AMIDOTRANSFERASE YLR126C-RELATED"/>
    <property type="match status" value="1"/>
</dbReference>
<dbReference type="PROSITE" id="PS51273">
    <property type="entry name" value="GATASE_TYPE_1"/>
    <property type="match status" value="1"/>
</dbReference>
<accession>A0A2S6IMD5</accession>
<dbReference type="Gene3D" id="3.40.50.880">
    <property type="match status" value="1"/>
</dbReference>
<dbReference type="InterPro" id="IPR029062">
    <property type="entry name" value="Class_I_gatase-like"/>
</dbReference>
<evidence type="ECO:0000259" key="1">
    <source>
        <dbReference type="Pfam" id="PF00117"/>
    </source>
</evidence>
<evidence type="ECO:0000313" key="3">
    <source>
        <dbReference type="Proteomes" id="UP000239485"/>
    </source>
</evidence>
<dbReference type="EMBL" id="PTJD01000006">
    <property type="protein sequence ID" value="PPK95300.1"/>
    <property type="molecule type" value="Genomic_DNA"/>
</dbReference>
<sequence>MRPFLLLATRADDTVADAEYAAVLRYGGLHPEELVRVRLEQAPMPEVDLEAFSGIVVGGSPYCTSDPESSKSETQRRVEQELAVLLDRVVAADMPFLGACYGVGTLGVHQGGVVDGTFSEPISTVPVTLTEAGCADPLFGALPVTFDAFVGHKEAMRVPPPHAVVLASSPACPVQAFRVGRNLYATQFHPELDVEGIIGRVTVYRQAGYFPPEEYDEVVARLRRSRVEMPSLLLRRFVERYRR</sequence>
<dbReference type="OrthoDB" id="5196541at2"/>
<dbReference type="Proteomes" id="UP000239485">
    <property type="component" value="Unassembled WGS sequence"/>
</dbReference>
<gene>
    <name evidence="2" type="ORF">CLV92_106121</name>
</gene>
<dbReference type="InterPro" id="IPR044992">
    <property type="entry name" value="ChyE-like"/>
</dbReference>
<protein>
    <submittedName>
        <fullName evidence="2">GMP synthase (Glutamine-hydrolysing)</fullName>
    </submittedName>
</protein>
<dbReference type="SUPFAM" id="SSF52317">
    <property type="entry name" value="Class I glutamine amidotransferase-like"/>
    <property type="match status" value="1"/>
</dbReference>
<dbReference type="GO" id="GO:0005829">
    <property type="term" value="C:cytosol"/>
    <property type="evidence" value="ECO:0007669"/>
    <property type="project" value="TreeGrafter"/>
</dbReference>
<reference evidence="2 3" key="1">
    <citation type="submission" date="2018-02" db="EMBL/GenBank/DDBJ databases">
        <title>Genomic Encyclopedia of Archaeal and Bacterial Type Strains, Phase II (KMG-II): from individual species to whole genera.</title>
        <authorList>
            <person name="Goeker M."/>
        </authorList>
    </citation>
    <scope>NUCLEOTIDE SEQUENCE [LARGE SCALE GENOMIC DNA]</scope>
    <source>
        <strain evidence="2 3">DSM 22857</strain>
    </source>
</reference>
<dbReference type="CDD" id="cd01741">
    <property type="entry name" value="GATase1_1"/>
    <property type="match status" value="1"/>
</dbReference>
<feature type="domain" description="Glutamine amidotransferase" evidence="1">
    <location>
        <begin position="43"/>
        <end position="192"/>
    </location>
</feature>
<dbReference type="AlphaFoldDB" id="A0A2S6IMD5"/>